<accession>A0A8S9XAE4</accession>
<dbReference type="AlphaFoldDB" id="A0A8S9XAE4"/>
<evidence type="ECO:0000256" key="1">
    <source>
        <dbReference type="SAM" id="MobiDB-lite"/>
    </source>
</evidence>
<feature type="compositionally biased region" description="Low complexity" evidence="1">
    <location>
        <begin position="325"/>
        <end position="336"/>
    </location>
</feature>
<organism evidence="2 3">
    <name type="scientific">Apolygus lucorum</name>
    <name type="common">Small green plant bug</name>
    <name type="synonym">Lygocoris lucorum</name>
    <dbReference type="NCBI Taxonomy" id="248454"/>
    <lineage>
        <taxon>Eukaryota</taxon>
        <taxon>Metazoa</taxon>
        <taxon>Ecdysozoa</taxon>
        <taxon>Arthropoda</taxon>
        <taxon>Hexapoda</taxon>
        <taxon>Insecta</taxon>
        <taxon>Pterygota</taxon>
        <taxon>Neoptera</taxon>
        <taxon>Paraneoptera</taxon>
        <taxon>Hemiptera</taxon>
        <taxon>Heteroptera</taxon>
        <taxon>Panheteroptera</taxon>
        <taxon>Cimicomorpha</taxon>
        <taxon>Miridae</taxon>
        <taxon>Mirini</taxon>
        <taxon>Apolygus</taxon>
    </lineage>
</organism>
<feature type="region of interest" description="Disordered" evidence="1">
    <location>
        <begin position="30"/>
        <end position="52"/>
    </location>
</feature>
<evidence type="ECO:0000313" key="3">
    <source>
        <dbReference type="Proteomes" id="UP000466442"/>
    </source>
</evidence>
<reference evidence="2" key="1">
    <citation type="journal article" date="2021" name="Mol. Ecol. Resour.">
        <title>Apolygus lucorum genome provides insights into omnivorousness and mesophyll feeding.</title>
        <authorList>
            <person name="Liu Y."/>
            <person name="Liu H."/>
            <person name="Wang H."/>
            <person name="Huang T."/>
            <person name="Liu B."/>
            <person name="Yang B."/>
            <person name="Yin L."/>
            <person name="Li B."/>
            <person name="Zhang Y."/>
            <person name="Zhang S."/>
            <person name="Jiang F."/>
            <person name="Zhang X."/>
            <person name="Ren Y."/>
            <person name="Wang B."/>
            <person name="Wang S."/>
            <person name="Lu Y."/>
            <person name="Wu K."/>
            <person name="Fan W."/>
            <person name="Wang G."/>
        </authorList>
    </citation>
    <scope>NUCLEOTIDE SEQUENCE</scope>
    <source>
        <strain evidence="2">12Hb</strain>
    </source>
</reference>
<proteinExistence type="predicted"/>
<sequence>MACSGWTTGPPRVKQRSFWHDEALRQYRSRQTQENVPYGGTPTGAFKSFDLTRTPPVDPTWTKSEPRIRHLKSPWWLSRLQNRRDGMLYANYLCGGTPAGSQLTRAVRRPRSFVRRRLALTSVQPSYSSPQAGYCGSPMDISSGSSPGYTQYNPPTYSPDYYSNTPPQCGYFQPFINFPPDTVGMACSSWRNSGPRVRQETSQRYKKWHQNRRNERLFENLKCGGTPTGLQALRPTRQPSSAIKRRLDLSSCAVDEAVDLPSNWTNSSGPWVREQKPQWYKDYNQNLRNRKLYENLKCGGTPTGSQACRSTRLPPSAAKRRLDLSSSQPSYSPPQYGSGGSMYYTPMDISPDYTQDNYSEGGAQSRCYQ</sequence>
<protein>
    <submittedName>
        <fullName evidence="2">Uncharacterized protein</fullName>
    </submittedName>
</protein>
<keyword evidence="3" id="KW-1185">Reference proteome</keyword>
<comment type="caution">
    <text evidence="2">The sequence shown here is derived from an EMBL/GenBank/DDBJ whole genome shotgun (WGS) entry which is preliminary data.</text>
</comment>
<evidence type="ECO:0000313" key="2">
    <source>
        <dbReference type="EMBL" id="KAF6205036.1"/>
    </source>
</evidence>
<dbReference type="Proteomes" id="UP000466442">
    <property type="component" value="Linkage Group LG9"/>
</dbReference>
<feature type="region of interest" description="Disordered" evidence="1">
    <location>
        <begin position="301"/>
        <end position="369"/>
    </location>
</feature>
<dbReference type="EMBL" id="WIXP02000009">
    <property type="protein sequence ID" value="KAF6205036.1"/>
    <property type="molecule type" value="Genomic_DNA"/>
</dbReference>
<name>A0A8S9XAE4_APOLU</name>
<gene>
    <name evidence="2" type="ORF">GE061_019203</name>
</gene>